<evidence type="ECO:0000256" key="9">
    <source>
        <dbReference type="SAM" id="MobiDB-lite"/>
    </source>
</evidence>
<keyword evidence="8" id="KW-0175">Coiled coil</keyword>
<dbReference type="Pfam" id="PF08323">
    <property type="entry name" value="Glyco_transf_5"/>
    <property type="match status" value="1"/>
</dbReference>
<comment type="similarity">
    <text evidence="3">Belongs to the glycosyltransferase 1 family. Bacterial/plant glycogen synthase subfamily.</text>
</comment>
<dbReference type="InterPro" id="IPR005085">
    <property type="entry name" value="CBM25"/>
</dbReference>
<feature type="domain" description="Carbohydrate binding module family 25" evidence="10">
    <location>
        <begin position="467"/>
        <end position="565"/>
    </location>
</feature>
<evidence type="ECO:0000313" key="12">
    <source>
        <dbReference type="Proteomes" id="UP001497392"/>
    </source>
</evidence>
<proteinExistence type="inferred from homology"/>
<dbReference type="InterPro" id="IPR013534">
    <property type="entry name" value="Starch_synth_cat_dom"/>
</dbReference>
<feature type="coiled-coil region" evidence="8">
    <location>
        <begin position="170"/>
        <end position="197"/>
    </location>
</feature>
<evidence type="ECO:0000256" key="5">
    <source>
        <dbReference type="ARBA" id="ARBA00022676"/>
    </source>
</evidence>
<dbReference type="EMBL" id="CAXHTA020000011">
    <property type="protein sequence ID" value="CAL5224882.1"/>
    <property type="molecule type" value="Genomic_DNA"/>
</dbReference>
<evidence type="ECO:0000256" key="6">
    <source>
        <dbReference type="ARBA" id="ARBA00022679"/>
    </source>
</evidence>
<accession>A0ABP1G518</accession>
<evidence type="ECO:0000259" key="10">
    <source>
        <dbReference type="SMART" id="SM01066"/>
    </source>
</evidence>
<keyword evidence="7" id="KW-0750">Starch biosynthesis</keyword>
<keyword evidence="5" id="KW-0328">Glycosyltransferase</keyword>
<reference evidence="11 12" key="1">
    <citation type="submission" date="2024-06" db="EMBL/GenBank/DDBJ databases">
        <authorList>
            <person name="Kraege A."/>
            <person name="Thomma B."/>
        </authorList>
    </citation>
    <scope>NUCLEOTIDE SEQUENCE [LARGE SCALE GENOMIC DNA]</scope>
</reference>
<sequence length="1176" mass="129847">MPGALRSQDACWRSRPPGDALPQSRRPRCPGICRRQHSLSCRSTAKADTQSKPNTSSNGAEPSVQSAGSDREARQAVAAKISAARALARKLSEEQQAAVTAAKLAAEQAMDESEIDRIRQSVETASAAAAKEVARADALARAARKAKGAKPGLKELERLRAENGALQGLVVDMAANKAEAQRRLEDLREKYQHLIQATPGATSSVTDSVDSEAEATLAELRSTTQRSDQEVVHVMTALSVAKEALQRKESLQPQRLAQKAAKEGRTIFTAPEGGIPVGGRGVLYYNVSASPLPQSATPQLRLGVNRWETLRTLDMQRAEGIDLPGSDWWCIELEFNQDTFQVGFVVMDTRSGAFDNNGGKDYILPLAGASTEQEILDRRAAIYEAAERERLAEVEAEEDRLWKEQVEAARARAGSEKERYRRIREEEMQREAQSIVAERRGPEISTLRTEDGRDGVFAWAGGPPRAGQQALLAYNKACGAIRHARDVVLHISHDAWVEDEKQDIPMRQLSDKEVEKFGLRREGCDWWGAEVDVLPYGLVLDFVLSDSALQAWDNNNQQDFHTAIAGAMSDEEYMRELYSAMLEDAQQNLVAGMERAAQRCVKKAELKAAALRRRRALQRQVLYTKPVTAQAGEAIQVYYNPDNTVLRGRPEAWLRGGWNRWTHARTFPPQPMQPVQPGGTGFLQGTVEIPRDAWSMDMVFSDSGDLQGAFYDNNSGVDYHVPVSGSTASPPRLRIAHVSVEMAPIAKVGGMGDVVTALARAVQEEGHEVEVILPKFDIINYAEVRNLQPRGDFFSSNVQVKVWTGEVEDIRTTFLDPQNGIFNVNCIYGRNDDAGRFAVFCSAALEYLKHHSPQMPDIVHAHDWPTAPVAFGDLGAECKSIFTIHNLNYGADLIGRAMAVAAAGTTVSPTYAAEVSGHPAVAPHMTKFYGIRNGIDQDIWDPLEDRFLPRNYGVEDAASGKAAAKAELRSRMELSSADVPLVAVVTRLTHQKGIHLIKHAAWRTLERGAQFVLLGSAPDPRVQNEFNGMAAEMARQYPDRARCCFSYDEPLSHLIYAGADMLLVPSIFEPCGLTQMIAMRYGTVPVVRKTGGLNDTVFDVDDDEERASSQGMVTNGYNFEGTDAGGVDYALNRALAAWNNDKQEWADLLQRIMEQDWSWSEPALDYIELYYKAIKR</sequence>
<name>A0ABP1G518_9CHLO</name>
<evidence type="ECO:0000256" key="3">
    <source>
        <dbReference type="ARBA" id="ARBA00010281"/>
    </source>
</evidence>
<dbReference type="InterPro" id="IPR011835">
    <property type="entry name" value="GS/SS"/>
</dbReference>
<gene>
    <name evidence="11" type="primary">g7641</name>
    <name evidence="11" type="ORF">VP750_LOCUS6541</name>
</gene>
<dbReference type="CDD" id="cd03791">
    <property type="entry name" value="GT5_Glycogen_synthase_DULL1-like"/>
    <property type="match status" value="1"/>
</dbReference>
<comment type="caution">
    <text evidence="11">The sequence shown here is derived from an EMBL/GenBank/DDBJ whole genome shotgun (WGS) entry which is preliminary data.</text>
</comment>
<dbReference type="Gene3D" id="2.60.40.10">
    <property type="entry name" value="Immunoglobulins"/>
    <property type="match status" value="1"/>
</dbReference>
<dbReference type="HAMAP" id="MF_00484">
    <property type="entry name" value="Glycogen_synth"/>
    <property type="match status" value="1"/>
</dbReference>
<feature type="domain" description="Carbohydrate binding module family 25" evidence="10">
    <location>
        <begin position="279"/>
        <end position="367"/>
    </location>
</feature>
<organism evidence="11 12">
    <name type="scientific">Coccomyxa viridis</name>
    <dbReference type="NCBI Taxonomy" id="1274662"/>
    <lineage>
        <taxon>Eukaryota</taxon>
        <taxon>Viridiplantae</taxon>
        <taxon>Chlorophyta</taxon>
        <taxon>core chlorophytes</taxon>
        <taxon>Trebouxiophyceae</taxon>
        <taxon>Trebouxiophyceae incertae sedis</taxon>
        <taxon>Coccomyxaceae</taxon>
        <taxon>Coccomyxa</taxon>
    </lineage>
</organism>
<keyword evidence="12" id="KW-1185">Reference proteome</keyword>
<dbReference type="InterPro" id="IPR013783">
    <property type="entry name" value="Ig-like_fold"/>
</dbReference>
<dbReference type="SUPFAM" id="SSF53756">
    <property type="entry name" value="UDP-Glycosyltransferase/glycogen phosphorylase"/>
    <property type="match status" value="1"/>
</dbReference>
<evidence type="ECO:0000256" key="7">
    <source>
        <dbReference type="ARBA" id="ARBA00022922"/>
    </source>
</evidence>
<protein>
    <recommendedName>
        <fullName evidence="4">starch synthase</fullName>
        <ecNumber evidence="4">2.4.1.21</ecNumber>
    </recommendedName>
</protein>
<dbReference type="EC" id="2.4.1.21" evidence="4"/>
<evidence type="ECO:0000256" key="8">
    <source>
        <dbReference type="SAM" id="Coils"/>
    </source>
</evidence>
<dbReference type="PANTHER" id="PTHR46083:SF5">
    <property type="entry name" value="STARCH SYNTHASE 3, CHLOROPLASTIC_AMYLOPLASTIC"/>
    <property type="match status" value="1"/>
</dbReference>
<feature type="compositionally biased region" description="Polar residues" evidence="9">
    <location>
        <begin position="38"/>
        <end position="68"/>
    </location>
</feature>
<evidence type="ECO:0000313" key="11">
    <source>
        <dbReference type="EMBL" id="CAL5224882.1"/>
    </source>
</evidence>
<dbReference type="Gene3D" id="3.40.50.2000">
    <property type="entry name" value="Glycogen Phosphorylase B"/>
    <property type="match status" value="2"/>
</dbReference>
<comment type="catalytic activity">
    <reaction evidence="1">
        <text>[(1-&gt;4)-alpha-D-glucosyl](n) + ADP-alpha-D-glucose = [(1-&gt;4)-alpha-D-glucosyl](n+1) + ADP + H(+)</text>
        <dbReference type="Rhea" id="RHEA:18189"/>
        <dbReference type="Rhea" id="RHEA-COMP:9584"/>
        <dbReference type="Rhea" id="RHEA-COMP:9587"/>
        <dbReference type="ChEBI" id="CHEBI:15378"/>
        <dbReference type="ChEBI" id="CHEBI:15444"/>
        <dbReference type="ChEBI" id="CHEBI:57498"/>
        <dbReference type="ChEBI" id="CHEBI:456216"/>
        <dbReference type="EC" id="2.4.1.21"/>
    </reaction>
</comment>
<feature type="domain" description="Carbohydrate binding module family 25" evidence="10">
    <location>
        <begin position="632"/>
        <end position="724"/>
    </location>
</feature>
<evidence type="ECO:0000256" key="1">
    <source>
        <dbReference type="ARBA" id="ARBA00001478"/>
    </source>
</evidence>
<dbReference type="Proteomes" id="UP001497392">
    <property type="component" value="Unassembled WGS sequence"/>
</dbReference>
<dbReference type="Pfam" id="PF16760">
    <property type="entry name" value="CBM53"/>
    <property type="match status" value="1"/>
</dbReference>
<feature type="region of interest" description="Disordered" evidence="9">
    <location>
        <begin position="1"/>
        <end position="72"/>
    </location>
</feature>
<evidence type="ECO:0000256" key="4">
    <source>
        <dbReference type="ARBA" id="ARBA00012588"/>
    </source>
</evidence>
<comment type="pathway">
    <text evidence="2">Glycan biosynthesis; starch biosynthesis.</text>
</comment>
<dbReference type="PANTHER" id="PTHR46083">
    <property type="match status" value="1"/>
</dbReference>
<keyword evidence="6" id="KW-0808">Transferase</keyword>
<dbReference type="InterPro" id="IPR001296">
    <property type="entry name" value="Glyco_trans_1"/>
</dbReference>
<evidence type="ECO:0000256" key="2">
    <source>
        <dbReference type="ARBA" id="ARBA00004727"/>
    </source>
</evidence>
<dbReference type="SMART" id="SM01066">
    <property type="entry name" value="CBM_25"/>
    <property type="match status" value="3"/>
</dbReference>
<dbReference type="Pfam" id="PF00534">
    <property type="entry name" value="Glycos_transf_1"/>
    <property type="match status" value="1"/>
</dbReference>